<feature type="binding site" evidence="9">
    <location>
        <position position="93"/>
    </location>
    <ligand>
        <name>ATP</name>
        <dbReference type="ChEBI" id="CHEBI:30616"/>
    </ligand>
</feature>
<keyword evidence="2 9" id="KW-0808">Transferase</keyword>
<dbReference type="Proteomes" id="UP000627538">
    <property type="component" value="Unassembled WGS sequence"/>
</dbReference>
<dbReference type="UniPathway" id="UPA00241">
    <property type="reaction ID" value="UER00355"/>
</dbReference>
<evidence type="ECO:0000256" key="4">
    <source>
        <dbReference type="ARBA" id="ARBA00022741"/>
    </source>
</evidence>
<evidence type="ECO:0000256" key="6">
    <source>
        <dbReference type="ARBA" id="ARBA00022842"/>
    </source>
</evidence>
<reference evidence="11 12" key="1">
    <citation type="submission" date="2020-08" db="EMBL/GenBank/DDBJ databases">
        <title>Winkia gen. nov., sp. nov., isolated from faeces of the Anser albifrons in China.</title>
        <authorList>
            <person name="Liu Q."/>
        </authorList>
    </citation>
    <scope>NUCLEOTIDE SEQUENCE [LARGE SCALE GENOMIC DNA]</scope>
    <source>
        <strain evidence="11 12">C62</strain>
    </source>
</reference>
<dbReference type="InterPro" id="IPR001980">
    <property type="entry name" value="PPAT"/>
</dbReference>
<keyword evidence="1 9" id="KW-0963">Cytoplasm</keyword>
<dbReference type="NCBIfam" id="TIGR00125">
    <property type="entry name" value="cyt_tran_rel"/>
    <property type="match status" value="1"/>
</dbReference>
<protein>
    <recommendedName>
        <fullName evidence="9">Phosphopantetheine adenylyltransferase</fullName>
        <ecNumber evidence="9">2.7.7.3</ecNumber>
    </recommendedName>
    <alternativeName>
        <fullName evidence="9">Dephospho-CoA pyrophosphorylase</fullName>
    </alternativeName>
    <alternativeName>
        <fullName evidence="9">Pantetheine-phosphate adenylyltransferase</fullName>
        <shortName evidence="9">PPAT</shortName>
    </alternativeName>
</protein>
<keyword evidence="7 9" id="KW-0173">Coenzyme A biosynthesis</keyword>
<feature type="binding site" evidence="9">
    <location>
        <position position="5"/>
    </location>
    <ligand>
        <name>substrate</name>
    </ligand>
</feature>
<evidence type="ECO:0000256" key="5">
    <source>
        <dbReference type="ARBA" id="ARBA00022840"/>
    </source>
</evidence>
<sequence>MVPGSFDPPTLGHCAVIERCLAFADRVVVAVATNAGKTPLFSASERVDLLRASLTEHPRVEIVAWSGLVADLARREGAQIVKGVRGALDAENEITQARLNADLGGVETLLLPAQPQWAHVSSSAVREIARCGGDVRPFVSVAVAQALATRLDEGHRHEH</sequence>
<dbReference type="AlphaFoldDB" id="A0A8I0GCG2"/>
<dbReference type="NCBIfam" id="TIGR01510">
    <property type="entry name" value="coaD_prev_kdtB"/>
    <property type="match status" value="1"/>
</dbReference>
<feature type="binding site" evidence="9">
    <location>
        <begin position="83"/>
        <end position="85"/>
    </location>
    <ligand>
        <name>ATP</name>
        <dbReference type="ChEBI" id="CHEBI:30616"/>
    </ligand>
</feature>
<proteinExistence type="inferred from homology"/>
<dbReference type="PANTHER" id="PTHR21342">
    <property type="entry name" value="PHOSPHOPANTETHEINE ADENYLYLTRANSFERASE"/>
    <property type="match status" value="1"/>
</dbReference>
<dbReference type="EC" id="2.7.7.3" evidence="9"/>
<comment type="cofactor">
    <cofactor evidence="9">
        <name>Mg(2+)</name>
        <dbReference type="ChEBI" id="CHEBI:18420"/>
    </cofactor>
</comment>
<evidence type="ECO:0000256" key="2">
    <source>
        <dbReference type="ARBA" id="ARBA00022679"/>
    </source>
</evidence>
<feature type="domain" description="Cytidyltransferase-like" evidence="10">
    <location>
        <begin position="2"/>
        <end position="127"/>
    </location>
</feature>
<evidence type="ECO:0000313" key="12">
    <source>
        <dbReference type="Proteomes" id="UP000627538"/>
    </source>
</evidence>
<keyword evidence="6 9" id="KW-0460">Magnesium</keyword>
<dbReference type="Gene3D" id="3.40.50.620">
    <property type="entry name" value="HUPs"/>
    <property type="match status" value="1"/>
</dbReference>
<dbReference type="PANTHER" id="PTHR21342:SF1">
    <property type="entry name" value="PHOSPHOPANTETHEINE ADENYLYLTRANSFERASE"/>
    <property type="match status" value="1"/>
</dbReference>
<comment type="subunit">
    <text evidence="9">Homohexamer.</text>
</comment>
<dbReference type="PRINTS" id="PR01020">
    <property type="entry name" value="LPSBIOSNTHSS"/>
</dbReference>
<organism evidence="11 12">
    <name type="scientific">Nanchangia anserum</name>
    <dbReference type="NCBI Taxonomy" id="2692125"/>
    <lineage>
        <taxon>Bacteria</taxon>
        <taxon>Bacillati</taxon>
        <taxon>Actinomycetota</taxon>
        <taxon>Actinomycetes</taxon>
        <taxon>Actinomycetales</taxon>
        <taxon>Actinomycetaceae</taxon>
        <taxon>Nanchangia</taxon>
    </lineage>
</organism>
<dbReference type="InterPro" id="IPR004821">
    <property type="entry name" value="Cyt_trans-like"/>
</dbReference>
<keyword evidence="5 9" id="KW-0067">ATP-binding</keyword>
<gene>
    <name evidence="9 11" type="primary">coaD</name>
    <name evidence="11" type="ORF">H8R10_08225</name>
</gene>
<evidence type="ECO:0000313" key="11">
    <source>
        <dbReference type="EMBL" id="MBD3690208.1"/>
    </source>
</evidence>
<dbReference type="InterPro" id="IPR014729">
    <property type="entry name" value="Rossmann-like_a/b/a_fold"/>
</dbReference>
<feature type="binding site" evidence="9">
    <location>
        <begin position="5"/>
        <end position="6"/>
    </location>
    <ligand>
        <name>ATP</name>
        <dbReference type="ChEBI" id="CHEBI:30616"/>
    </ligand>
</feature>
<feature type="site" description="Transition state stabilizer" evidence="9">
    <location>
        <position position="13"/>
    </location>
</feature>
<evidence type="ECO:0000256" key="7">
    <source>
        <dbReference type="ARBA" id="ARBA00022993"/>
    </source>
</evidence>
<dbReference type="Pfam" id="PF01467">
    <property type="entry name" value="CTP_transf_like"/>
    <property type="match status" value="1"/>
</dbReference>
<evidence type="ECO:0000256" key="8">
    <source>
        <dbReference type="ARBA" id="ARBA00029346"/>
    </source>
</evidence>
<evidence type="ECO:0000256" key="3">
    <source>
        <dbReference type="ARBA" id="ARBA00022695"/>
    </source>
</evidence>
<comment type="catalytic activity">
    <reaction evidence="8 9">
        <text>(R)-4'-phosphopantetheine + ATP + H(+) = 3'-dephospho-CoA + diphosphate</text>
        <dbReference type="Rhea" id="RHEA:19801"/>
        <dbReference type="ChEBI" id="CHEBI:15378"/>
        <dbReference type="ChEBI" id="CHEBI:30616"/>
        <dbReference type="ChEBI" id="CHEBI:33019"/>
        <dbReference type="ChEBI" id="CHEBI:57328"/>
        <dbReference type="ChEBI" id="CHEBI:61723"/>
        <dbReference type="EC" id="2.7.7.3"/>
    </reaction>
</comment>
<feature type="binding site" evidence="9">
    <location>
        <position position="69"/>
    </location>
    <ligand>
        <name>substrate</name>
    </ligand>
</feature>
<dbReference type="GO" id="GO:0004595">
    <property type="term" value="F:pantetheine-phosphate adenylyltransferase activity"/>
    <property type="evidence" value="ECO:0007669"/>
    <property type="project" value="UniProtKB-UniRule"/>
</dbReference>
<comment type="function">
    <text evidence="9">Reversibly transfers an adenylyl group from ATP to 4'-phosphopantetheine, yielding dephospho-CoA (dPCoA) and pyrophosphate.</text>
</comment>
<comment type="pathway">
    <text evidence="9">Cofactor biosynthesis; coenzyme A biosynthesis; CoA from (R)-pantothenate: step 4/5.</text>
</comment>
<dbReference type="GO" id="GO:0005524">
    <property type="term" value="F:ATP binding"/>
    <property type="evidence" value="ECO:0007669"/>
    <property type="project" value="UniProtKB-KW"/>
</dbReference>
<feature type="binding site" evidence="9">
    <location>
        <position position="37"/>
    </location>
    <ligand>
        <name>substrate</name>
    </ligand>
</feature>
<evidence type="ECO:0000256" key="1">
    <source>
        <dbReference type="ARBA" id="ARBA00022490"/>
    </source>
</evidence>
<dbReference type="EMBL" id="JACRUO010000003">
    <property type="protein sequence ID" value="MBD3690208.1"/>
    <property type="molecule type" value="Genomic_DNA"/>
</dbReference>
<evidence type="ECO:0000259" key="10">
    <source>
        <dbReference type="Pfam" id="PF01467"/>
    </source>
</evidence>
<keyword evidence="12" id="KW-1185">Reference proteome</keyword>
<comment type="caution">
    <text evidence="11">The sequence shown here is derived from an EMBL/GenBank/DDBJ whole genome shotgun (WGS) entry which is preliminary data.</text>
</comment>
<keyword evidence="4 9" id="KW-0547">Nucleotide-binding</keyword>
<feature type="binding site" evidence="9">
    <location>
        <position position="13"/>
    </location>
    <ligand>
        <name>ATP</name>
        <dbReference type="ChEBI" id="CHEBI:30616"/>
    </ligand>
</feature>
<comment type="subcellular location">
    <subcellularLocation>
        <location evidence="9">Cytoplasm</location>
    </subcellularLocation>
</comment>
<name>A0A8I0GCG2_9ACTO</name>
<keyword evidence="3 9" id="KW-0548">Nucleotidyltransferase</keyword>
<feature type="binding site" evidence="9">
    <location>
        <position position="82"/>
    </location>
    <ligand>
        <name>substrate</name>
    </ligand>
</feature>
<dbReference type="HAMAP" id="MF_00151">
    <property type="entry name" value="PPAT_bact"/>
    <property type="match status" value="1"/>
</dbReference>
<comment type="similarity">
    <text evidence="9">Belongs to the bacterial CoaD family.</text>
</comment>
<dbReference type="SUPFAM" id="SSF52374">
    <property type="entry name" value="Nucleotidylyl transferase"/>
    <property type="match status" value="1"/>
</dbReference>
<dbReference type="GO" id="GO:0005737">
    <property type="term" value="C:cytoplasm"/>
    <property type="evidence" value="ECO:0007669"/>
    <property type="project" value="UniProtKB-SubCell"/>
</dbReference>
<accession>A0A8I0GCG2</accession>
<evidence type="ECO:0000256" key="9">
    <source>
        <dbReference type="HAMAP-Rule" id="MF_00151"/>
    </source>
</evidence>
<feature type="binding site" evidence="9">
    <location>
        <begin position="117"/>
        <end position="123"/>
    </location>
    <ligand>
        <name>ATP</name>
        <dbReference type="ChEBI" id="CHEBI:30616"/>
    </ligand>
</feature>
<dbReference type="GO" id="GO:0015937">
    <property type="term" value="P:coenzyme A biosynthetic process"/>
    <property type="evidence" value="ECO:0007669"/>
    <property type="project" value="UniProtKB-UniRule"/>
</dbReference>